<sequence>MKFEGVIPVMLTPYTEDGSIDYAALTKLTEWYIDNGSDCLFATCQSSEILKLSLDERVALTKHVVEVIDGRVPVLASGHISESIEDQAEELTAMHNAGADAVILITNRLDKDNQGGDTLIRNFESLQKMLPQDITLGLYECPAPYRRLLTDEEIRYFSNVSNMRVLKDVSCDLEIIKRRLKICEGTQFSIVNANAAIALEAMRAGSNGFSGVFNNIHPDLYAWLFRNRHSGDSLVTELATFLATSAAAEAFGYPNIAKMMHYKEKRFVTYQSRVIDGDIKDKFWAVEELLDHVIKGNEIFRSKLGLSYRM</sequence>
<evidence type="ECO:0000313" key="5">
    <source>
        <dbReference type="EMBL" id="CCO50205.1"/>
    </source>
</evidence>
<dbReference type="Proteomes" id="UP000018211">
    <property type="component" value="Unassembled WGS sequence"/>
</dbReference>
<dbReference type="RefSeq" id="WP_022614075.1">
    <property type="nucleotide sequence ID" value="NZ_LK391966.1"/>
</dbReference>
<evidence type="ECO:0000256" key="3">
    <source>
        <dbReference type="PIRNR" id="PIRNR001365"/>
    </source>
</evidence>
<accession>A0AAV2W011</accession>
<dbReference type="PIRSF" id="PIRSF001365">
    <property type="entry name" value="DHDPS"/>
    <property type="match status" value="1"/>
</dbReference>
<gene>
    <name evidence="5" type="primary">dapA</name>
    <name evidence="5" type="ORF">VIBNISOn1_p0042</name>
</gene>
<dbReference type="InterPro" id="IPR013785">
    <property type="entry name" value="Aldolase_TIM"/>
</dbReference>
<keyword evidence="2 3" id="KW-0456">Lyase</keyword>
<dbReference type="PANTHER" id="PTHR12128:SF66">
    <property type="entry name" value="4-HYDROXY-2-OXOGLUTARATE ALDOLASE, MITOCHONDRIAL"/>
    <property type="match status" value="1"/>
</dbReference>
<dbReference type="Pfam" id="PF00701">
    <property type="entry name" value="DHDPS"/>
    <property type="match status" value="1"/>
</dbReference>
<dbReference type="GO" id="GO:0008840">
    <property type="term" value="F:4-hydroxy-tetrahydrodipicolinate synthase activity"/>
    <property type="evidence" value="ECO:0007669"/>
    <property type="project" value="TreeGrafter"/>
</dbReference>
<dbReference type="Gene3D" id="3.20.20.70">
    <property type="entry name" value="Aldolase class I"/>
    <property type="match status" value="1"/>
</dbReference>
<comment type="similarity">
    <text evidence="1 3">Belongs to the DapA family.</text>
</comment>
<feature type="active site" description="Proton donor/acceptor" evidence="4">
    <location>
        <position position="139"/>
    </location>
</feature>
<dbReference type="SMART" id="SM01130">
    <property type="entry name" value="DHDPS"/>
    <property type="match status" value="1"/>
</dbReference>
<feature type="active site" description="Schiff-base intermediate with substrate" evidence="4">
    <location>
        <position position="167"/>
    </location>
</feature>
<dbReference type="AlphaFoldDB" id="A0AAV2W011"/>
<reference evidence="5 6" key="1">
    <citation type="journal article" date="2013" name="ISME J.">
        <title>Comparative genomics of pathogenic lineages of Vibrio nigripulchritudo identifies virulence-associated traits.</title>
        <authorList>
            <person name="Goudenege D."/>
            <person name="Labreuche Y."/>
            <person name="Krin E."/>
            <person name="Ansquer D."/>
            <person name="Mangenot S."/>
            <person name="Calteau A."/>
            <person name="Medigue C."/>
            <person name="Mazel D."/>
            <person name="Polz M.F."/>
            <person name="Le Roux F."/>
        </authorList>
    </citation>
    <scope>NUCLEOTIDE SEQUENCE [LARGE SCALE GENOMIC DNA]</scope>
    <source>
        <strain evidence="5 6">SOn1</strain>
    </source>
</reference>
<organism evidence="5 6">
    <name type="scientific">Vibrio nigripulchritudo SOn1</name>
    <dbReference type="NCBI Taxonomy" id="1238450"/>
    <lineage>
        <taxon>Bacteria</taxon>
        <taxon>Pseudomonadati</taxon>
        <taxon>Pseudomonadota</taxon>
        <taxon>Gammaproteobacteria</taxon>
        <taxon>Vibrionales</taxon>
        <taxon>Vibrionaceae</taxon>
        <taxon>Vibrio</taxon>
    </lineage>
</organism>
<evidence type="ECO:0000256" key="4">
    <source>
        <dbReference type="PIRSR" id="PIRSR001365-1"/>
    </source>
</evidence>
<dbReference type="EMBL" id="CAOF01000199">
    <property type="protein sequence ID" value="CCO50205.1"/>
    <property type="molecule type" value="Genomic_DNA"/>
</dbReference>
<evidence type="ECO:0000256" key="1">
    <source>
        <dbReference type="ARBA" id="ARBA00007592"/>
    </source>
</evidence>
<evidence type="ECO:0000256" key="2">
    <source>
        <dbReference type="ARBA" id="ARBA00023239"/>
    </source>
</evidence>
<dbReference type="CDD" id="cd00408">
    <property type="entry name" value="DHDPS-like"/>
    <property type="match status" value="1"/>
</dbReference>
<dbReference type="SUPFAM" id="SSF51569">
    <property type="entry name" value="Aldolase"/>
    <property type="match status" value="1"/>
</dbReference>
<evidence type="ECO:0000313" key="6">
    <source>
        <dbReference type="Proteomes" id="UP000018211"/>
    </source>
</evidence>
<dbReference type="PANTHER" id="PTHR12128">
    <property type="entry name" value="DIHYDRODIPICOLINATE SYNTHASE"/>
    <property type="match status" value="1"/>
</dbReference>
<proteinExistence type="inferred from homology"/>
<name>A0AAV2W011_9VIBR</name>
<comment type="caution">
    <text evidence="5">The sequence shown here is derived from an EMBL/GenBank/DDBJ whole genome shotgun (WGS) entry which is preliminary data.</text>
</comment>
<protein>
    <submittedName>
        <fullName evidence="5">DapA protein</fullName>
    </submittedName>
</protein>
<dbReference type="InterPro" id="IPR002220">
    <property type="entry name" value="DapA-like"/>
</dbReference>